<dbReference type="PANTHER" id="PTHR37012">
    <property type="entry name" value="B-ZIP TRANSCRIPTION FACTOR (EUROFUNG)-RELATED"/>
    <property type="match status" value="1"/>
</dbReference>
<accession>A0ABR4C8P2</accession>
<name>A0ABR4C8P2_9HELO</name>
<sequence>MGGPTKSTLIGLTKDERKRNSDRASQRALRERKKDRIQYLERTVDRLHNQDADGSVRELMEEVEQLKDEKESLKRLVDQVGVVTSSLQQWRVSAGGERGTLESGAATSASPETETGGFQTEVASRRSPLFVEIVRDYARLKARPDVVNMLRDTYNIVKATLNGWESIVKTEANPLQDTLGKYPYETRLRSEEQVNRPAECILFDALEDPNSEDSISVVPFWLHHTETQKAVQHSLIVGILPWPSMRDYRVRNPSFGILEAEFEVFTLEFLRCIRFVPQINFESSFTIDEFSGRLEISRAYRHLFFDSSPFAMASEFFMSFPEFKDMVCDILF</sequence>
<organism evidence="3 4">
    <name type="scientific">Oculimacula yallundae</name>
    <dbReference type="NCBI Taxonomy" id="86028"/>
    <lineage>
        <taxon>Eukaryota</taxon>
        <taxon>Fungi</taxon>
        <taxon>Dikarya</taxon>
        <taxon>Ascomycota</taxon>
        <taxon>Pezizomycotina</taxon>
        <taxon>Leotiomycetes</taxon>
        <taxon>Helotiales</taxon>
        <taxon>Ploettnerulaceae</taxon>
        <taxon>Oculimacula</taxon>
    </lineage>
</organism>
<reference evidence="3 4" key="1">
    <citation type="journal article" date="2024" name="Commun. Biol.">
        <title>Comparative genomic analysis of thermophilic fungi reveals convergent evolutionary adaptations and gene losses.</title>
        <authorList>
            <person name="Steindorff A.S."/>
            <person name="Aguilar-Pontes M.V."/>
            <person name="Robinson A.J."/>
            <person name="Andreopoulos B."/>
            <person name="LaButti K."/>
            <person name="Kuo A."/>
            <person name="Mondo S."/>
            <person name="Riley R."/>
            <person name="Otillar R."/>
            <person name="Haridas S."/>
            <person name="Lipzen A."/>
            <person name="Grimwood J."/>
            <person name="Schmutz J."/>
            <person name="Clum A."/>
            <person name="Reid I.D."/>
            <person name="Moisan M.C."/>
            <person name="Butler G."/>
            <person name="Nguyen T.T.M."/>
            <person name="Dewar K."/>
            <person name="Conant G."/>
            <person name="Drula E."/>
            <person name="Henrissat B."/>
            <person name="Hansel C."/>
            <person name="Singer S."/>
            <person name="Hutchinson M.I."/>
            <person name="de Vries R.P."/>
            <person name="Natvig D.O."/>
            <person name="Powell A.J."/>
            <person name="Tsang A."/>
            <person name="Grigoriev I.V."/>
        </authorList>
    </citation>
    <scope>NUCLEOTIDE SEQUENCE [LARGE SCALE GENOMIC DNA]</scope>
    <source>
        <strain evidence="3 4">CBS 494.80</strain>
    </source>
</reference>
<feature type="region of interest" description="Disordered" evidence="1">
    <location>
        <begin position="93"/>
        <end position="119"/>
    </location>
</feature>
<feature type="domain" description="BZIP" evidence="2">
    <location>
        <begin position="10"/>
        <end position="79"/>
    </location>
</feature>
<evidence type="ECO:0000313" key="3">
    <source>
        <dbReference type="EMBL" id="KAL2065656.1"/>
    </source>
</evidence>
<evidence type="ECO:0000259" key="2">
    <source>
        <dbReference type="SMART" id="SM00338"/>
    </source>
</evidence>
<dbReference type="InterPro" id="IPR021833">
    <property type="entry name" value="DUF3425"/>
</dbReference>
<gene>
    <name evidence="3" type="ORF">VTL71DRAFT_3326</name>
</gene>
<proteinExistence type="predicted"/>
<dbReference type="Gene3D" id="1.20.5.170">
    <property type="match status" value="1"/>
</dbReference>
<feature type="compositionally biased region" description="Polar residues" evidence="1">
    <location>
        <begin position="1"/>
        <end position="10"/>
    </location>
</feature>
<dbReference type="Proteomes" id="UP001595075">
    <property type="component" value="Unassembled WGS sequence"/>
</dbReference>
<comment type="caution">
    <text evidence="3">The sequence shown here is derived from an EMBL/GenBank/DDBJ whole genome shotgun (WGS) entry which is preliminary data.</text>
</comment>
<dbReference type="PANTHER" id="PTHR37012:SF7">
    <property type="entry name" value="B-ZIP TRANSCRIPTION FACTOR (EUROFUNG)-RELATED"/>
    <property type="match status" value="1"/>
</dbReference>
<dbReference type="Pfam" id="PF11905">
    <property type="entry name" value="DUF3425"/>
    <property type="match status" value="1"/>
</dbReference>
<keyword evidence="4" id="KW-1185">Reference proteome</keyword>
<dbReference type="InterPro" id="IPR046347">
    <property type="entry name" value="bZIP_sf"/>
</dbReference>
<protein>
    <recommendedName>
        <fullName evidence="2">BZIP domain-containing protein</fullName>
    </recommendedName>
</protein>
<feature type="region of interest" description="Disordered" evidence="1">
    <location>
        <begin position="1"/>
        <end position="34"/>
    </location>
</feature>
<feature type="compositionally biased region" description="Polar residues" evidence="1">
    <location>
        <begin position="105"/>
        <end position="119"/>
    </location>
</feature>
<dbReference type="EMBL" id="JAZHXI010000012">
    <property type="protein sequence ID" value="KAL2065656.1"/>
    <property type="molecule type" value="Genomic_DNA"/>
</dbReference>
<dbReference type="SMART" id="SM00338">
    <property type="entry name" value="BRLZ"/>
    <property type="match status" value="1"/>
</dbReference>
<feature type="compositionally biased region" description="Basic and acidic residues" evidence="1">
    <location>
        <begin position="13"/>
        <end position="34"/>
    </location>
</feature>
<dbReference type="InterPro" id="IPR004827">
    <property type="entry name" value="bZIP"/>
</dbReference>
<dbReference type="CDD" id="cd14688">
    <property type="entry name" value="bZIP_YAP"/>
    <property type="match status" value="1"/>
</dbReference>
<evidence type="ECO:0000256" key="1">
    <source>
        <dbReference type="SAM" id="MobiDB-lite"/>
    </source>
</evidence>
<dbReference type="SUPFAM" id="SSF57959">
    <property type="entry name" value="Leucine zipper domain"/>
    <property type="match status" value="1"/>
</dbReference>
<dbReference type="Pfam" id="PF00170">
    <property type="entry name" value="bZIP_1"/>
    <property type="match status" value="1"/>
</dbReference>
<evidence type="ECO:0000313" key="4">
    <source>
        <dbReference type="Proteomes" id="UP001595075"/>
    </source>
</evidence>